<protein>
    <submittedName>
        <fullName evidence="2">Uncharacterized protein</fullName>
    </submittedName>
</protein>
<gene>
    <name evidence="2" type="ORF">QOZ84_01930</name>
</gene>
<keyword evidence="1" id="KW-0472">Membrane</keyword>
<evidence type="ECO:0000313" key="2">
    <source>
        <dbReference type="EMBL" id="MDK2562292.1"/>
    </source>
</evidence>
<feature type="transmembrane region" description="Helical" evidence="1">
    <location>
        <begin position="6"/>
        <end position="26"/>
    </location>
</feature>
<comment type="caution">
    <text evidence="2">The sequence shown here is derived from an EMBL/GenBank/DDBJ whole genome shotgun (WGS) entry which is preliminary data.</text>
</comment>
<evidence type="ECO:0000313" key="3">
    <source>
        <dbReference type="Proteomes" id="UP001301012"/>
    </source>
</evidence>
<name>A0ABT7E5T2_9FIRM</name>
<keyword evidence="3" id="KW-1185">Reference proteome</keyword>
<keyword evidence="1" id="KW-1133">Transmembrane helix</keyword>
<feature type="transmembrane region" description="Helical" evidence="1">
    <location>
        <begin position="33"/>
        <end position="52"/>
    </location>
</feature>
<organism evidence="2 3">
    <name type="scientific">Romboutsia sedimentorum</name>
    <dbReference type="NCBI Taxonomy" id="1368474"/>
    <lineage>
        <taxon>Bacteria</taxon>
        <taxon>Bacillati</taxon>
        <taxon>Bacillota</taxon>
        <taxon>Clostridia</taxon>
        <taxon>Peptostreptococcales</taxon>
        <taxon>Peptostreptococcaceae</taxon>
        <taxon>Romboutsia</taxon>
    </lineage>
</organism>
<dbReference type="EMBL" id="JASKYM010000001">
    <property type="protein sequence ID" value="MDK2562292.1"/>
    <property type="molecule type" value="Genomic_DNA"/>
</dbReference>
<reference evidence="2 3" key="1">
    <citation type="submission" date="2023-05" db="EMBL/GenBank/DDBJ databases">
        <title>Rombocin, a short stable natural nisin variant, displays selective antimicrobial activity against Listeria monocytogenes and employs dual mode of action to kill target bacterial strains.</title>
        <authorList>
            <person name="Wambui J."/>
            <person name="Stephan R."/>
            <person name="Kuipers O.P."/>
        </authorList>
    </citation>
    <scope>NUCLEOTIDE SEQUENCE [LARGE SCALE GENOMIC DNA]</scope>
    <source>
        <strain evidence="2 3">RC002</strain>
    </source>
</reference>
<sequence length="75" mass="8571">MKKNFLPNLALVISLISMILVALKLLGLIQIPIVVINLLFITLLSIMTWINYKNNRKLQMFIGILMILVFVGLIF</sequence>
<keyword evidence="1" id="KW-0812">Transmembrane</keyword>
<dbReference type="RefSeq" id="WP_284131273.1">
    <property type="nucleotide sequence ID" value="NZ_JASKYM010000001.1"/>
</dbReference>
<feature type="transmembrane region" description="Helical" evidence="1">
    <location>
        <begin position="58"/>
        <end position="74"/>
    </location>
</feature>
<accession>A0ABT7E5T2</accession>
<evidence type="ECO:0000256" key="1">
    <source>
        <dbReference type="SAM" id="Phobius"/>
    </source>
</evidence>
<dbReference type="Proteomes" id="UP001301012">
    <property type="component" value="Unassembled WGS sequence"/>
</dbReference>
<proteinExistence type="predicted"/>